<keyword evidence="1" id="KW-0732">Signal</keyword>
<evidence type="ECO:0000313" key="3">
    <source>
        <dbReference type="Proteomes" id="UP000470951"/>
    </source>
</evidence>
<dbReference type="RefSeq" id="WP_164220136.1">
    <property type="nucleotide sequence ID" value="NZ_JAAGMS010000057.1"/>
</dbReference>
<proteinExistence type="predicted"/>
<name>A0A7K3R563_STRAQ</name>
<organism evidence="2 3">
    <name type="scientific">Streptomyces anulatus</name>
    <name type="common">Streptomyces chrysomallus</name>
    <dbReference type="NCBI Taxonomy" id="1892"/>
    <lineage>
        <taxon>Bacteria</taxon>
        <taxon>Bacillati</taxon>
        <taxon>Actinomycetota</taxon>
        <taxon>Actinomycetes</taxon>
        <taxon>Kitasatosporales</taxon>
        <taxon>Streptomycetaceae</taxon>
        <taxon>Streptomyces</taxon>
    </lineage>
</organism>
<feature type="signal peptide" evidence="1">
    <location>
        <begin position="1"/>
        <end position="39"/>
    </location>
</feature>
<evidence type="ECO:0008006" key="4">
    <source>
        <dbReference type="Google" id="ProtNLM"/>
    </source>
</evidence>
<gene>
    <name evidence="2" type="ORF">G3I58_04705</name>
</gene>
<accession>A0A7K3R563</accession>
<evidence type="ECO:0000313" key="2">
    <source>
        <dbReference type="EMBL" id="NEB97309.1"/>
    </source>
</evidence>
<reference evidence="2 3" key="1">
    <citation type="submission" date="2020-01" db="EMBL/GenBank/DDBJ databases">
        <title>Insect and environment-associated Actinomycetes.</title>
        <authorList>
            <person name="Currrie C."/>
            <person name="Chevrette M."/>
            <person name="Carlson C."/>
            <person name="Stubbendieck R."/>
            <person name="Wendt-Pienkowski E."/>
        </authorList>
    </citation>
    <scope>NUCLEOTIDE SEQUENCE [LARGE SCALE GENOMIC DNA]</scope>
    <source>
        <strain evidence="2 3">SID7903</strain>
    </source>
</reference>
<dbReference type="Proteomes" id="UP000470951">
    <property type="component" value="Unassembled WGS sequence"/>
</dbReference>
<sequence>MNTKRTAVPKRTAVSKRTAVTAAAVLTLLGTLFSSPATAAPPQGDFTATGVKIRSSYHTNSSVRGHGNPGDGYTWMGGQSNAEAVNCPDGSVKDHWTYVHNNRTGVEGYVSDCFIREF</sequence>
<dbReference type="EMBL" id="JAAGMS010000057">
    <property type="protein sequence ID" value="NEB97309.1"/>
    <property type="molecule type" value="Genomic_DNA"/>
</dbReference>
<comment type="caution">
    <text evidence="2">The sequence shown here is derived from an EMBL/GenBank/DDBJ whole genome shotgun (WGS) entry which is preliminary data.</text>
</comment>
<dbReference type="AlphaFoldDB" id="A0A7K3R563"/>
<feature type="chain" id="PRO_5029469427" description="SH3 domain-containing protein" evidence="1">
    <location>
        <begin position="40"/>
        <end position="118"/>
    </location>
</feature>
<evidence type="ECO:0000256" key="1">
    <source>
        <dbReference type="SAM" id="SignalP"/>
    </source>
</evidence>
<protein>
    <recommendedName>
        <fullName evidence="4">SH3 domain-containing protein</fullName>
    </recommendedName>
</protein>